<organism evidence="3 4">
    <name type="scientific">Solilutibacter oculi</name>
    <dbReference type="NCBI Taxonomy" id="2698682"/>
    <lineage>
        <taxon>Bacteria</taxon>
        <taxon>Pseudomonadati</taxon>
        <taxon>Pseudomonadota</taxon>
        <taxon>Gammaproteobacteria</taxon>
        <taxon>Lysobacterales</taxon>
        <taxon>Lysobacteraceae</taxon>
        <taxon>Solilutibacter</taxon>
    </lineage>
</organism>
<dbReference type="InterPro" id="IPR013099">
    <property type="entry name" value="K_chnl_dom"/>
</dbReference>
<feature type="transmembrane region" description="Helical" evidence="1">
    <location>
        <begin position="45"/>
        <end position="68"/>
    </location>
</feature>
<dbReference type="Gene3D" id="1.10.287.70">
    <property type="match status" value="1"/>
</dbReference>
<accession>A0A344J8J4</accession>
<reference evidence="4" key="1">
    <citation type="submission" date="2018-05" db="EMBL/GenBank/DDBJ databases">
        <title>Luteimonas pekinense sp. nov., isolated from human Meibomian gland secretions, Beijing, China.</title>
        <authorList>
            <person name="Wen T."/>
            <person name="Bai H."/>
            <person name="Lv H."/>
        </authorList>
    </citation>
    <scope>NUCLEOTIDE SEQUENCE [LARGE SCALE GENOMIC DNA]</scope>
    <source>
        <strain evidence="4">83-4</strain>
    </source>
</reference>
<gene>
    <name evidence="3" type="ORF">DCD74_12355</name>
</gene>
<dbReference type="AlphaFoldDB" id="A0A344J8J4"/>
<proteinExistence type="predicted"/>
<name>A0A344J8J4_9GAMM</name>
<keyword evidence="4" id="KW-1185">Reference proteome</keyword>
<feature type="transmembrane region" description="Helical" evidence="1">
    <location>
        <begin position="15"/>
        <end position="33"/>
    </location>
</feature>
<keyword evidence="1" id="KW-0812">Transmembrane</keyword>
<feature type="domain" description="Potassium channel" evidence="2">
    <location>
        <begin position="53"/>
        <end position="138"/>
    </location>
</feature>
<dbReference type="EMBL" id="CP029556">
    <property type="protein sequence ID" value="AXA85354.1"/>
    <property type="molecule type" value="Genomic_DNA"/>
</dbReference>
<dbReference type="RefSeq" id="WP_112927559.1">
    <property type="nucleotide sequence ID" value="NZ_CP029556.1"/>
</dbReference>
<evidence type="ECO:0000313" key="4">
    <source>
        <dbReference type="Proteomes" id="UP000251842"/>
    </source>
</evidence>
<protein>
    <recommendedName>
        <fullName evidence="2">Potassium channel domain-containing protein</fullName>
    </recommendedName>
</protein>
<keyword evidence="1" id="KW-0472">Membrane</keyword>
<evidence type="ECO:0000256" key="1">
    <source>
        <dbReference type="SAM" id="Phobius"/>
    </source>
</evidence>
<dbReference type="Proteomes" id="UP000251842">
    <property type="component" value="Chromosome"/>
</dbReference>
<dbReference type="KEGG" id="lue:DCD74_12355"/>
<keyword evidence="1" id="KW-1133">Transmembrane helix</keyword>
<dbReference type="SUPFAM" id="SSF81324">
    <property type="entry name" value="Voltage-gated potassium channels"/>
    <property type="match status" value="1"/>
</dbReference>
<dbReference type="OrthoDB" id="4837979at2"/>
<evidence type="ECO:0000313" key="3">
    <source>
        <dbReference type="EMBL" id="AXA85354.1"/>
    </source>
</evidence>
<sequence>MHASNGADWVGVTGALFYAAAYLYSAWALIAYMMQDDQTTVDEMWAAGATFMLFVEAYAWLFMALQIVQPGAFSAPGAAPESMRHWMELVFLSGTNFSATGLSDIVPGTPHARMLLLIEQWNGVMYLAIVVARLAGMLKPTPASKP</sequence>
<dbReference type="Pfam" id="PF07885">
    <property type="entry name" value="Ion_trans_2"/>
    <property type="match status" value="1"/>
</dbReference>
<evidence type="ECO:0000259" key="2">
    <source>
        <dbReference type="Pfam" id="PF07885"/>
    </source>
</evidence>